<gene>
    <name evidence="5" type="ORF">DL239_18635</name>
</gene>
<dbReference type="Gene3D" id="3.90.550.20">
    <property type="match status" value="1"/>
</dbReference>
<reference evidence="5 6" key="1">
    <citation type="submission" date="2018-05" db="EMBL/GenBank/DDBJ databases">
        <authorList>
            <person name="Zhang Y.-J."/>
        </authorList>
    </citation>
    <scope>NUCLEOTIDE SEQUENCE [LARGE SCALE GENOMIC DNA]</scope>
    <source>
        <strain evidence="5 6">CY04</strain>
    </source>
</reference>
<feature type="compositionally biased region" description="Low complexity" evidence="4">
    <location>
        <begin position="292"/>
        <end position="308"/>
    </location>
</feature>
<dbReference type="InterPro" id="IPR029058">
    <property type="entry name" value="AB_hydrolase_fold"/>
</dbReference>
<evidence type="ECO:0000256" key="4">
    <source>
        <dbReference type="SAM" id="MobiDB-lite"/>
    </source>
</evidence>
<dbReference type="Proteomes" id="UP001429564">
    <property type="component" value="Unassembled WGS sequence"/>
</dbReference>
<sequence length="1068" mass="121841">MTLPDIASLWIGGNLSWLEQVCLKSFADHGHRTILYTYEGVSNAPEGVEVMDANSIFPNTNFIRHKESGSPAVHADAFRYRMIQLQNVVWVDADILCVQPWDTQNEFIFGWEKKNRVVCNAVLGLPRFSRTLERLNALCADEYPIPPWLTGQSKEDLEKAARDGKPVHVSELKWGVWGPSAVTHFLNETGEMEHAMPQEAFYPVSFKDRRDLVKPGDVVDNIMTDGVYGVHLWNRRLSRRIVTNHNGIAPEDSFLGRALVRHNVDPLLAPIPDKPPPGHPTQEELRRQKAQTTAKEPTVKPAAAPAVAPVTQEPAVGIKRQRLLQSEPYQNAIDNMEGRTEQMFGQLPPVAPPISHDRILVLTSMKNEAPFILEWVAYNKAIGVTHFLVYTNDCSDNTNEILDRLSDLGLVTRVDNPWNPYKTKKKPQHVALEDAMEQPAYEDADWVLTIDVDEFVNIHVGDGTFFDLFKACNDPNVISFTWKFFGNSHVNEYEDRPIMETFTACAPEFIPKPRLGWGFKSMVHKSAPYTKIGVHRPLKISDESKLDQVRWVNGSGRMMPEMLLTNNGWRSTKRSLGYRMATLNHYILRSAESFLVKRDRGRINHTEQDQGIDYWMRRNYTSETDDRMLSRLPMMQKELDGLKADKKLAALHEEAVLWHKDKIAKLKVNPGYNELYRDLTEVRRPDAIYLTKPEAESSDAQPVEDLGLLIPEPEREVMSDQAAAKKLALLTRMLKGEVSSNETIADQMAAPEVKRHDAWLPEPPNSPMGGDQEPRFEEMRRQAAQSGGFFWEGPDNALFFEPVGRRLVVTFDNVHTARLQEQRWPWGYPQITKQLGCSVLGIMSKNRGWFRHDFVHDCFDHLKATGWFKQFDKVLFYGASMGGFGALTYARACPGANVLALEPQTTLNPEILPNDTRWPWTRKLDWTGRYCDAREGIGEARKVVVVSDPYFELDRAHVARLKGDNVQKLRLPFFGHKAAPALLQMGNLKSLLTDMADGEVNTNEYFRLLRNRRDLARFQHTIINHAKDRGHLKLALQGCEYTLKKRKARNIRLIKEDIEEQLKGHRSG</sequence>
<keyword evidence="3" id="KW-0472">Membrane</keyword>
<comment type="caution">
    <text evidence="5">The sequence shown here is derived from an EMBL/GenBank/DDBJ whole genome shotgun (WGS) entry which is preliminary data.</text>
</comment>
<organism evidence="5 6">
    <name type="scientific">Parasedimentitalea denitrificans</name>
    <dbReference type="NCBI Taxonomy" id="2211118"/>
    <lineage>
        <taxon>Bacteria</taxon>
        <taxon>Pseudomonadati</taxon>
        <taxon>Pseudomonadota</taxon>
        <taxon>Alphaproteobacteria</taxon>
        <taxon>Rhodobacterales</taxon>
        <taxon>Paracoccaceae</taxon>
        <taxon>Parasedimentitalea</taxon>
    </lineage>
</organism>
<name>A0ABX0WF82_9RHOB</name>
<comment type="subcellular location">
    <subcellularLocation>
        <location evidence="1">Membrane</location>
        <topology evidence="1">Single-pass membrane protein</topology>
    </subcellularLocation>
</comment>
<keyword evidence="3" id="KW-1133">Transmembrane helix</keyword>
<dbReference type="EMBL" id="QHLQ01000025">
    <property type="protein sequence ID" value="NIZ62986.1"/>
    <property type="molecule type" value="Genomic_DNA"/>
</dbReference>
<dbReference type="RefSeq" id="WP_167685600.1">
    <property type="nucleotide sequence ID" value="NZ_QHLQ01000025.1"/>
</dbReference>
<evidence type="ECO:0000313" key="6">
    <source>
        <dbReference type="Proteomes" id="UP001429564"/>
    </source>
</evidence>
<accession>A0ABX0WF82</accession>
<dbReference type="SUPFAM" id="SSF53474">
    <property type="entry name" value="alpha/beta-Hydrolases"/>
    <property type="match status" value="1"/>
</dbReference>
<feature type="region of interest" description="Disordered" evidence="4">
    <location>
        <begin position="268"/>
        <end position="308"/>
    </location>
</feature>
<evidence type="ECO:0000256" key="3">
    <source>
        <dbReference type="ARBA" id="ARBA00022989"/>
    </source>
</evidence>
<dbReference type="PANTHER" id="PTHR21461:SF69">
    <property type="entry name" value="GLYCOSYLTRANSFERASE FAMILY 92 PROTEIN"/>
    <property type="match status" value="1"/>
</dbReference>
<keyword evidence="2" id="KW-0812">Transmembrane</keyword>
<protein>
    <submittedName>
        <fullName evidence="5">Glycosyltransferase family 2 protein</fullName>
    </submittedName>
</protein>
<dbReference type="Pfam" id="PF13704">
    <property type="entry name" value="Glyco_tranf_2_4"/>
    <property type="match status" value="1"/>
</dbReference>
<evidence type="ECO:0000256" key="2">
    <source>
        <dbReference type="ARBA" id="ARBA00022692"/>
    </source>
</evidence>
<evidence type="ECO:0000256" key="1">
    <source>
        <dbReference type="ARBA" id="ARBA00004167"/>
    </source>
</evidence>
<proteinExistence type="predicted"/>
<evidence type="ECO:0000313" key="5">
    <source>
        <dbReference type="EMBL" id="NIZ62986.1"/>
    </source>
</evidence>
<dbReference type="InterPro" id="IPR029044">
    <property type="entry name" value="Nucleotide-diphossugar_trans"/>
</dbReference>
<dbReference type="PANTHER" id="PTHR21461">
    <property type="entry name" value="GLYCOSYLTRANSFERASE FAMILY 92 PROTEIN"/>
    <property type="match status" value="1"/>
</dbReference>
<dbReference type="SUPFAM" id="SSF53448">
    <property type="entry name" value="Nucleotide-diphospho-sugar transferases"/>
    <property type="match status" value="2"/>
</dbReference>
<keyword evidence="6" id="KW-1185">Reference proteome</keyword>